<evidence type="ECO:0000313" key="8">
    <source>
        <dbReference type="EMBL" id="OUP53632.1"/>
    </source>
</evidence>
<keyword evidence="3 6" id="KW-0694">RNA-binding</keyword>
<evidence type="ECO:0000256" key="4">
    <source>
        <dbReference type="ARBA" id="ARBA00023015"/>
    </source>
</evidence>
<dbReference type="PANTHER" id="PTHR11078">
    <property type="entry name" value="N UTILIZATION SUBSTANCE PROTEIN B-RELATED"/>
    <property type="match status" value="1"/>
</dbReference>
<dbReference type="GO" id="GO:0003723">
    <property type="term" value="F:RNA binding"/>
    <property type="evidence" value="ECO:0007669"/>
    <property type="project" value="UniProtKB-UniRule"/>
</dbReference>
<comment type="caution">
    <text evidence="9">The sequence shown here is derived from an EMBL/GenBank/DDBJ whole genome shotgun (WGS) entry which is preliminary data.</text>
</comment>
<protein>
    <recommendedName>
        <fullName evidence="6">Transcription antitermination protein NusB</fullName>
    </recommendedName>
    <alternativeName>
        <fullName evidence="6">Antitermination factor NusB</fullName>
    </alternativeName>
</protein>
<comment type="similarity">
    <text evidence="1 6">Belongs to the NusB family.</text>
</comment>
<dbReference type="EMBL" id="NFKL01000015">
    <property type="protein sequence ID" value="OUP57040.1"/>
    <property type="molecule type" value="Genomic_DNA"/>
</dbReference>
<dbReference type="NCBIfam" id="TIGR01951">
    <property type="entry name" value="nusB"/>
    <property type="match status" value="1"/>
</dbReference>
<comment type="function">
    <text evidence="6">Involved in transcription antitermination. Required for transcription of ribosomal RNA (rRNA) genes. Binds specifically to the boxA antiterminator sequence of the ribosomal RNA (rrn) operons.</text>
</comment>
<dbReference type="GO" id="GO:0031564">
    <property type="term" value="P:transcription antitermination"/>
    <property type="evidence" value="ECO:0007669"/>
    <property type="project" value="UniProtKB-KW"/>
</dbReference>
<sequence length="155" mass="17124">MNNTVSRKQAREIALHLVFEMGFGAFEAENVMTDRLGEEIMQSISGDIALYAGKLDEAQTKYIVSAVKGVAEHLEELDAYIENNAKGWTLSRLSRITIAILRLAIYEMYYVEDVPVGAAINEAVELAKVYDSDEAASFINGVLGAVARKMESEQE</sequence>
<dbReference type="GO" id="GO:0005829">
    <property type="term" value="C:cytosol"/>
    <property type="evidence" value="ECO:0007669"/>
    <property type="project" value="TreeGrafter"/>
</dbReference>
<keyword evidence="5 6" id="KW-0804">Transcription</keyword>
<name>A0A1Y4LMF0_9FIRM</name>
<dbReference type="STRING" id="501571.GCA_900143195_02322"/>
<dbReference type="RefSeq" id="WP_087370791.1">
    <property type="nucleotide sequence ID" value="NZ_JBGKLX010000002.1"/>
</dbReference>
<dbReference type="HAMAP" id="MF_00073">
    <property type="entry name" value="NusB"/>
    <property type="match status" value="1"/>
</dbReference>
<evidence type="ECO:0000256" key="2">
    <source>
        <dbReference type="ARBA" id="ARBA00022814"/>
    </source>
</evidence>
<evidence type="ECO:0000256" key="3">
    <source>
        <dbReference type="ARBA" id="ARBA00022884"/>
    </source>
</evidence>
<evidence type="ECO:0000256" key="5">
    <source>
        <dbReference type="ARBA" id="ARBA00023163"/>
    </source>
</evidence>
<feature type="domain" description="NusB/RsmB/TIM44" evidence="7">
    <location>
        <begin position="9"/>
        <end position="148"/>
    </location>
</feature>
<organism evidence="9 10">
    <name type="scientific">Butyricicoccus pullicaecorum</name>
    <dbReference type="NCBI Taxonomy" id="501571"/>
    <lineage>
        <taxon>Bacteria</taxon>
        <taxon>Bacillati</taxon>
        <taxon>Bacillota</taxon>
        <taxon>Clostridia</taxon>
        <taxon>Eubacteriales</taxon>
        <taxon>Butyricicoccaceae</taxon>
        <taxon>Butyricicoccus</taxon>
    </lineage>
</organism>
<evidence type="ECO:0000259" key="7">
    <source>
        <dbReference type="Pfam" id="PF01029"/>
    </source>
</evidence>
<evidence type="ECO:0000313" key="10">
    <source>
        <dbReference type="Proteomes" id="UP000195326"/>
    </source>
</evidence>
<evidence type="ECO:0000313" key="11">
    <source>
        <dbReference type="Proteomes" id="UP000195897"/>
    </source>
</evidence>
<dbReference type="InterPro" id="IPR035926">
    <property type="entry name" value="NusB-like_sf"/>
</dbReference>
<dbReference type="GO" id="GO:0006353">
    <property type="term" value="P:DNA-templated transcription termination"/>
    <property type="evidence" value="ECO:0007669"/>
    <property type="project" value="UniProtKB-UniRule"/>
</dbReference>
<proteinExistence type="inferred from homology"/>
<dbReference type="EMBL" id="NFKK01000003">
    <property type="protein sequence ID" value="OUP53632.1"/>
    <property type="molecule type" value="Genomic_DNA"/>
</dbReference>
<dbReference type="PANTHER" id="PTHR11078:SF3">
    <property type="entry name" value="ANTITERMINATION NUSB DOMAIN-CONTAINING PROTEIN"/>
    <property type="match status" value="1"/>
</dbReference>
<evidence type="ECO:0000313" key="9">
    <source>
        <dbReference type="EMBL" id="OUP57040.1"/>
    </source>
</evidence>
<reference evidence="9" key="2">
    <citation type="journal article" date="2018" name="BMC Genomics">
        <title>Whole genome sequencing and function prediction of 133 gut anaerobes isolated from chicken caecum in pure cultures.</title>
        <authorList>
            <person name="Medvecky M."/>
            <person name="Cejkova D."/>
            <person name="Polansky O."/>
            <person name="Karasova D."/>
            <person name="Kubasova T."/>
            <person name="Cizek A."/>
            <person name="Rychlik I."/>
        </authorList>
    </citation>
    <scope>NUCLEOTIDE SEQUENCE</scope>
    <source>
        <strain evidence="9">An179</strain>
        <strain evidence="8">An180</strain>
    </source>
</reference>
<dbReference type="Proteomes" id="UP000195897">
    <property type="component" value="Unassembled WGS sequence"/>
</dbReference>
<dbReference type="Pfam" id="PF01029">
    <property type="entry name" value="NusB"/>
    <property type="match status" value="1"/>
</dbReference>
<gene>
    <name evidence="6" type="primary">nusB</name>
    <name evidence="9" type="ORF">B5F15_11035</name>
    <name evidence="8" type="ORF">B5F17_03335</name>
</gene>
<dbReference type="AlphaFoldDB" id="A0A1Y4LMF0"/>
<evidence type="ECO:0000256" key="1">
    <source>
        <dbReference type="ARBA" id="ARBA00005952"/>
    </source>
</evidence>
<dbReference type="InterPro" id="IPR011605">
    <property type="entry name" value="NusB_fam"/>
</dbReference>
<keyword evidence="4 6" id="KW-0805">Transcription regulation</keyword>
<evidence type="ECO:0000256" key="6">
    <source>
        <dbReference type="HAMAP-Rule" id="MF_00073"/>
    </source>
</evidence>
<dbReference type="SUPFAM" id="SSF48013">
    <property type="entry name" value="NusB-like"/>
    <property type="match status" value="1"/>
</dbReference>
<dbReference type="Gene3D" id="1.10.940.10">
    <property type="entry name" value="NusB-like"/>
    <property type="match status" value="1"/>
</dbReference>
<reference evidence="10 11" key="1">
    <citation type="submission" date="2017-04" db="EMBL/GenBank/DDBJ databases">
        <title>Function of individual gut microbiota members based on whole genome sequencing of pure cultures obtained from chicken caecum.</title>
        <authorList>
            <person name="Medvecky M."/>
            <person name="Cejkova D."/>
            <person name="Polansky O."/>
            <person name="Karasova D."/>
            <person name="Kubasova T."/>
            <person name="Cizek A."/>
            <person name="Rychlik I."/>
        </authorList>
    </citation>
    <scope>NUCLEOTIDE SEQUENCE [LARGE SCALE GENOMIC DNA]</scope>
    <source>
        <strain evidence="10">An179</strain>
        <strain evidence="11">An180</strain>
    </source>
</reference>
<dbReference type="Proteomes" id="UP000195326">
    <property type="component" value="Unassembled WGS sequence"/>
</dbReference>
<keyword evidence="2 6" id="KW-0889">Transcription antitermination</keyword>
<accession>A0A1Y4LMF0</accession>
<dbReference type="InterPro" id="IPR006027">
    <property type="entry name" value="NusB_RsmB_TIM44"/>
</dbReference>